<sequence length="53" mass="5815">MDAAASEVATISPGKARRLLRLPVVGHRLLGRTSPRPGRVLGTRRHRPAPPRR</sequence>
<reference evidence="2" key="1">
    <citation type="submission" date="2020-02" db="EMBL/GenBank/DDBJ databases">
        <authorList>
            <person name="Meier V. D."/>
        </authorList>
    </citation>
    <scope>NUCLEOTIDE SEQUENCE</scope>
    <source>
        <strain evidence="2">AVDCRST_MAG49</strain>
    </source>
</reference>
<evidence type="ECO:0000313" key="2">
    <source>
        <dbReference type="EMBL" id="CAA9563849.1"/>
    </source>
</evidence>
<feature type="compositionally biased region" description="Basic residues" evidence="1">
    <location>
        <begin position="42"/>
        <end position="53"/>
    </location>
</feature>
<dbReference type="AlphaFoldDB" id="A0A6J4V2V8"/>
<accession>A0A6J4V2V8</accession>
<protein>
    <submittedName>
        <fullName evidence="2">Uncharacterized protein</fullName>
    </submittedName>
</protein>
<evidence type="ECO:0000256" key="1">
    <source>
        <dbReference type="SAM" id="MobiDB-lite"/>
    </source>
</evidence>
<dbReference type="EMBL" id="CADCWG010000187">
    <property type="protein sequence ID" value="CAA9563849.1"/>
    <property type="molecule type" value="Genomic_DNA"/>
</dbReference>
<proteinExistence type="predicted"/>
<feature type="region of interest" description="Disordered" evidence="1">
    <location>
        <begin position="28"/>
        <end position="53"/>
    </location>
</feature>
<organism evidence="2">
    <name type="scientific">uncultured Thermomicrobiales bacterium</name>
    <dbReference type="NCBI Taxonomy" id="1645740"/>
    <lineage>
        <taxon>Bacteria</taxon>
        <taxon>Pseudomonadati</taxon>
        <taxon>Thermomicrobiota</taxon>
        <taxon>Thermomicrobia</taxon>
        <taxon>Thermomicrobiales</taxon>
        <taxon>environmental samples</taxon>
    </lineage>
</organism>
<gene>
    <name evidence="2" type="ORF">AVDCRST_MAG49-2733</name>
</gene>
<name>A0A6J4V2V8_9BACT</name>